<dbReference type="InterPro" id="IPR043151">
    <property type="entry name" value="BAH_sf"/>
</dbReference>
<feature type="domain" description="PHD-type" evidence="6">
    <location>
        <begin position="401"/>
        <end position="453"/>
    </location>
</feature>
<feature type="region of interest" description="Disordered" evidence="5">
    <location>
        <begin position="535"/>
        <end position="785"/>
    </location>
</feature>
<evidence type="ECO:0000313" key="9">
    <source>
        <dbReference type="Proteomes" id="UP000327157"/>
    </source>
</evidence>
<keyword evidence="1" id="KW-0479">Metal-binding</keyword>
<feature type="region of interest" description="Disordered" evidence="5">
    <location>
        <begin position="138"/>
        <end position="162"/>
    </location>
</feature>
<reference evidence="8 9" key="3">
    <citation type="submission" date="2019-11" db="EMBL/GenBank/DDBJ databases">
        <title>A de novo genome assembly of a pear dwarfing rootstock.</title>
        <authorList>
            <person name="Wang F."/>
            <person name="Wang J."/>
            <person name="Li S."/>
            <person name="Zhang Y."/>
            <person name="Fang M."/>
            <person name="Ma L."/>
            <person name="Zhao Y."/>
            <person name="Jiang S."/>
        </authorList>
    </citation>
    <scope>NUCLEOTIDE SEQUENCE [LARGE SCALE GENOMIC DNA]</scope>
    <source>
        <strain evidence="8">S2</strain>
        <tissue evidence="8">Leaf</tissue>
    </source>
</reference>
<name>A0A5N5GKD8_9ROSA</name>
<dbReference type="GO" id="GO:0008270">
    <property type="term" value="F:zinc ion binding"/>
    <property type="evidence" value="ECO:0007669"/>
    <property type="project" value="UniProtKB-KW"/>
</dbReference>
<dbReference type="Pfam" id="PF25073">
    <property type="entry name" value="DUF7797"/>
    <property type="match status" value="1"/>
</dbReference>
<proteinExistence type="predicted"/>
<evidence type="ECO:0000256" key="5">
    <source>
        <dbReference type="SAM" id="MobiDB-lite"/>
    </source>
</evidence>
<gene>
    <name evidence="8" type="ORF">D8674_022165</name>
</gene>
<protein>
    <recommendedName>
        <fullName evidence="10">PHD finger protein</fullName>
    </recommendedName>
</protein>
<dbReference type="SMART" id="SM00439">
    <property type="entry name" value="BAH"/>
    <property type="match status" value="1"/>
</dbReference>
<dbReference type="SMART" id="SM00249">
    <property type="entry name" value="PHD"/>
    <property type="match status" value="1"/>
</dbReference>
<dbReference type="EMBL" id="SMOL01000402">
    <property type="protein sequence ID" value="KAB2615577.1"/>
    <property type="molecule type" value="Genomic_DNA"/>
</dbReference>
<evidence type="ECO:0000256" key="3">
    <source>
        <dbReference type="ARBA" id="ARBA00022833"/>
    </source>
</evidence>
<evidence type="ECO:0000256" key="1">
    <source>
        <dbReference type="ARBA" id="ARBA00022723"/>
    </source>
</evidence>
<dbReference type="Gene3D" id="3.30.40.10">
    <property type="entry name" value="Zinc/RING finger domain, C3HC4 (zinc finger)"/>
    <property type="match status" value="1"/>
</dbReference>
<feature type="region of interest" description="Disordered" evidence="5">
    <location>
        <begin position="278"/>
        <end position="312"/>
    </location>
</feature>
<dbReference type="CDD" id="cd04370">
    <property type="entry name" value="BAH"/>
    <property type="match status" value="1"/>
</dbReference>
<dbReference type="SUPFAM" id="SSF57903">
    <property type="entry name" value="FYVE/PHD zinc finger"/>
    <property type="match status" value="1"/>
</dbReference>
<reference evidence="8 9" key="1">
    <citation type="submission" date="2019-09" db="EMBL/GenBank/DDBJ databases">
        <authorList>
            <person name="Ou C."/>
        </authorList>
    </citation>
    <scope>NUCLEOTIDE SEQUENCE [LARGE SCALE GENOMIC DNA]</scope>
    <source>
        <strain evidence="8">S2</strain>
        <tissue evidence="8">Leaf</tissue>
    </source>
</reference>
<keyword evidence="9" id="KW-1185">Reference proteome</keyword>
<dbReference type="CDD" id="cd15489">
    <property type="entry name" value="PHD_SF"/>
    <property type="match status" value="1"/>
</dbReference>
<evidence type="ECO:0008006" key="10">
    <source>
        <dbReference type="Google" id="ProtNLM"/>
    </source>
</evidence>
<feature type="compositionally biased region" description="Polar residues" evidence="5">
    <location>
        <begin position="763"/>
        <end position="772"/>
    </location>
</feature>
<comment type="caution">
    <text evidence="8">The sequence shown here is derived from an EMBL/GenBank/DDBJ whole genome shotgun (WGS) entry which is preliminary data.</text>
</comment>
<feature type="region of interest" description="Disordered" evidence="5">
    <location>
        <begin position="1"/>
        <end position="48"/>
    </location>
</feature>
<dbReference type="PANTHER" id="PTHR47527">
    <property type="entry name" value="RING/FYVE/PHD ZINC FINGER SUPERFAMILY PROTEIN"/>
    <property type="match status" value="1"/>
</dbReference>
<feature type="compositionally biased region" description="Low complexity" evidence="5">
    <location>
        <begin position="151"/>
        <end position="162"/>
    </location>
</feature>
<feature type="compositionally biased region" description="Polar residues" evidence="5">
    <location>
        <begin position="289"/>
        <end position="299"/>
    </location>
</feature>
<dbReference type="Pfam" id="PF00628">
    <property type="entry name" value="PHD"/>
    <property type="match status" value="1"/>
</dbReference>
<sequence length="1004" mass="108881">MDPPLNAEPTQLPLPAVSIGEKRPIENGGEGDLGTQLNKKPRLGPNSEKDLRRVAEIVLALSTMAKIRGGKKPTEPEIGLMGEARSKLVELCEGLAPKDIVGRDAIGAVIEDLGLNAKLKEQRLGFRGPKLTISEKFSQTKRKMEESKKFSAQAQPAAHPSHPLKTSLNAVAETHGMPHNVHMIPTSKPSHAPISSGGFPVSPSLFHASTATPSPTQYQFPNNDVRASMVSSGFPSSHLGRDSSSPTVPKVERAQFRSDGGPNANASSYAFQVQANSFANHPHPPVNSPAWSVQAQSAKSGPEHKVPNYTPVKVDGSTGISMQQMTSVAVRNQNTKPFVSQSASGNLPVVHQPLQQMHFVKTPSLSNNHNEIAKVIQKLLQPQPPDHPTWIPPSRDYMSKTLTCQSCQLTINEVDNVLICDACERGYHIMCAQSSNQRGIPRGEWHCMRCLSLSNGKPLPPKYGRVMRSNIQVKVPSNTAGIQTSLENKLENLDPRVNQPKIAANGSSVLQNTAGIGGGSSNHIESAPDLKILTAKESQRKNLVSSSKNRDEKPLSGSYPSSERSEEKCSESKSDPHSEPKETTESSRVEDSESIAESPAGSKAEHPAESKAEHPAESKVETPLEPKETTESSGVEERPSESKAEPAAESKAECPAESKAEPTAEPKETTGSFRVEEIPGSKAEHPSESKAELPAESKAEPLAEPKETTDSSRVEERPSDSKAEPPVEPKETTEPSRVEEIHFESKPEASADFSNKDTDKSNHSQPPSNTQVVDGAGLPNSSEVPSMIFHDQNSALEDPDTSHSVGNSGSSLRYDIKRNDQSGAQANTCEISVASGRSLEHFGFSSDGLKAVQWIGDAVQGGDEKIYYHTCCIDGVTYQLRDHALFQSSHGKLIPLKLQSMWEDRKTGSKWAIVNRCYFPGDLPENVGRPSTPESNEVYESNHDSNVMAGLIRGPCEVLSPAKFSVETERRSQLGHEADNELQPIFLCKWIYDEFKGVLEPVPE</sequence>
<dbReference type="PROSITE" id="PS50016">
    <property type="entry name" value="ZF_PHD_2"/>
    <property type="match status" value="1"/>
</dbReference>
<dbReference type="AlphaFoldDB" id="A0A5N5GKD8"/>
<keyword evidence="3" id="KW-0862">Zinc</keyword>
<evidence type="ECO:0000259" key="7">
    <source>
        <dbReference type="PROSITE" id="PS51038"/>
    </source>
</evidence>
<reference evidence="9" key="2">
    <citation type="submission" date="2019-10" db="EMBL/GenBank/DDBJ databases">
        <title>A de novo genome assembly of a pear dwarfing rootstock.</title>
        <authorList>
            <person name="Wang F."/>
            <person name="Wang J."/>
            <person name="Li S."/>
            <person name="Zhang Y."/>
            <person name="Fang M."/>
            <person name="Ma L."/>
            <person name="Zhao Y."/>
            <person name="Jiang S."/>
        </authorList>
    </citation>
    <scope>NUCLEOTIDE SEQUENCE [LARGE SCALE GENOMIC DNA]</scope>
</reference>
<evidence type="ECO:0000256" key="2">
    <source>
        <dbReference type="ARBA" id="ARBA00022771"/>
    </source>
</evidence>
<dbReference type="InterPro" id="IPR011011">
    <property type="entry name" value="Znf_FYVE_PHD"/>
</dbReference>
<dbReference type="Gene3D" id="2.30.30.490">
    <property type="match status" value="1"/>
</dbReference>
<organism evidence="8 9">
    <name type="scientific">Pyrus ussuriensis x Pyrus communis</name>
    <dbReference type="NCBI Taxonomy" id="2448454"/>
    <lineage>
        <taxon>Eukaryota</taxon>
        <taxon>Viridiplantae</taxon>
        <taxon>Streptophyta</taxon>
        <taxon>Embryophyta</taxon>
        <taxon>Tracheophyta</taxon>
        <taxon>Spermatophyta</taxon>
        <taxon>Magnoliopsida</taxon>
        <taxon>eudicotyledons</taxon>
        <taxon>Gunneridae</taxon>
        <taxon>Pentapetalae</taxon>
        <taxon>rosids</taxon>
        <taxon>fabids</taxon>
        <taxon>Rosales</taxon>
        <taxon>Rosaceae</taxon>
        <taxon>Amygdaloideae</taxon>
        <taxon>Maleae</taxon>
        <taxon>Pyrus</taxon>
    </lineage>
</organism>
<dbReference type="Proteomes" id="UP000327157">
    <property type="component" value="Chromosome 3"/>
</dbReference>
<evidence type="ECO:0000259" key="6">
    <source>
        <dbReference type="PROSITE" id="PS50016"/>
    </source>
</evidence>
<dbReference type="GO" id="GO:0003682">
    <property type="term" value="F:chromatin binding"/>
    <property type="evidence" value="ECO:0007669"/>
    <property type="project" value="InterPro"/>
</dbReference>
<dbReference type="InterPro" id="IPR019787">
    <property type="entry name" value="Znf_PHD-finger"/>
</dbReference>
<accession>A0A5N5GKD8</accession>
<keyword evidence="2 4" id="KW-0863">Zinc-finger</keyword>
<feature type="compositionally biased region" description="Basic and acidic residues" evidence="5">
    <location>
        <begin position="563"/>
        <end position="591"/>
    </location>
</feature>
<dbReference type="InterPro" id="IPR056699">
    <property type="entry name" value="DUF7797"/>
</dbReference>
<feature type="region of interest" description="Disordered" evidence="5">
    <location>
        <begin position="229"/>
        <end position="249"/>
    </location>
</feature>
<feature type="domain" description="BAH" evidence="7">
    <location>
        <begin position="876"/>
        <end position="1003"/>
    </location>
</feature>
<dbReference type="InterPro" id="IPR013083">
    <property type="entry name" value="Znf_RING/FYVE/PHD"/>
</dbReference>
<dbReference type="PROSITE" id="PS51038">
    <property type="entry name" value="BAH"/>
    <property type="match status" value="1"/>
</dbReference>
<evidence type="ECO:0000313" key="8">
    <source>
        <dbReference type="EMBL" id="KAB2615577.1"/>
    </source>
</evidence>
<dbReference type="InterPro" id="IPR001965">
    <property type="entry name" value="Znf_PHD"/>
</dbReference>
<evidence type="ECO:0000256" key="4">
    <source>
        <dbReference type="PROSITE-ProRule" id="PRU00146"/>
    </source>
</evidence>
<dbReference type="Pfam" id="PF01426">
    <property type="entry name" value="BAH"/>
    <property type="match status" value="1"/>
</dbReference>
<dbReference type="PROSITE" id="PS01359">
    <property type="entry name" value="ZF_PHD_1"/>
    <property type="match status" value="1"/>
</dbReference>
<dbReference type="PANTHER" id="PTHR47527:SF3">
    <property type="entry name" value="RING_FYVE_PHD ZINC FINGER SUPERFAMILY PROTEIN"/>
    <property type="match status" value="1"/>
</dbReference>
<dbReference type="InterPro" id="IPR019786">
    <property type="entry name" value="Zinc_finger_PHD-type_CS"/>
</dbReference>
<dbReference type="OrthoDB" id="787137at2759"/>
<dbReference type="InterPro" id="IPR001025">
    <property type="entry name" value="BAH_dom"/>
</dbReference>
<feature type="compositionally biased region" description="Basic and acidic residues" evidence="5">
    <location>
        <begin position="603"/>
        <end position="762"/>
    </location>
</feature>